<dbReference type="EMBL" id="JAFJYH010000010">
    <property type="protein sequence ID" value="KAG4425477.1"/>
    <property type="molecule type" value="Genomic_DNA"/>
</dbReference>
<comment type="caution">
    <text evidence="2">The sequence shown here is derived from an EMBL/GenBank/DDBJ whole genome shotgun (WGS) entry which is preliminary data.</text>
</comment>
<sequence length="1072" mass="121619">MERRSVAHPHPKSTFTTGRSAIDSSRETLLTVLSYSDEWHFKPEGVDLVKKRFELELARLEHLQPWDFQVENRWVPEHHMWQVRCAKVDQKRVWAAFFSVMSGVIREAIERANQSQKDEEDEEGTIDDEDADADYDFGQDTPLNSDLVQRLAVWRMQSFARGPTNGVEAADQLGPMGNQLAPVDEDDSFPAEIRYYKFRQAWNCVDKSIMLNDLLPEADLKELVRLTSCQFSKNLNDGIVFVGAHEEENLLLAVHKLDNIEKNWPYRYPWLNHIFYTEETGNAKYALRYFVDMKQFYFETTLLDNLQVTFSNGACDYETLTNALTVRCVPYVPVKSTHIQFKTPTISKITADDVPGGVKVFSTAYTYNGKGDPSDNPMLHRPAQDPVRTPTPAAQSNTQQTQQTLHPHLRGGLRENPKDESVQRWATAIQDAISLGVTPAPDELPNGLRIQPNGVVVNAADQAKSHRPAWDRYQEYSPEKTKDVVDKDLSWKEKVGPIGVIHRTTGSNSPPVLGTYPDISASSGLARQPTLGMSRSSSMTQVTIPSDGLMKPLTPIILHRQPLQPVTGPRPQAQVHQPMSVNQVPRSHTRSASESNAVMPIEVSSSRRLFSESIMRRNHLQRSLLDEDDPAVEALEFKILDPTIQAIQGPQLQNPTEKEQLVRESETRVFHQTMKQRAPKPNPYHFASRLERPFSPPKSAASSQSGKAPVDPLPDFVEELNQSFKELLSGLRGYRGKVVVQAEFGRIILGRCHPKRITKGDDHHFLDNAFLQKMLVEPTEYGPTADFTSVVTTVPAEIQYIVNMKNRLGQKLWQADKVSRWSTTYEFVLTDPRNPLYPVMIEIDAETFVAQIKTRCRLGNLFIHGTKRHWDLKVAAIGYGNNRILEEKYGELATALQTSLYIPSNSHRPYLSWKIDNSLRKKFLIEDVTVRRVYEYKSTDQASVLKVSELQSLDIEGGSTEKTFCVYEAAPGDPAQPPIKKLATWYEASVSSVKLDDVLKQNEFLDLGDETAWTLQDAANKEVSKAMYSPALEMLKQMDRVGQNRYNGSDYRSRDEPKHLMQARASEPVFWW</sequence>
<evidence type="ECO:0000313" key="3">
    <source>
        <dbReference type="Proteomes" id="UP000664132"/>
    </source>
</evidence>
<organism evidence="2 3">
    <name type="scientific">Cadophora malorum</name>
    <dbReference type="NCBI Taxonomy" id="108018"/>
    <lineage>
        <taxon>Eukaryota</taxon>
        <taxon>Fungi</taxon>
        <taxon>Dikarya</taxon>
        <taxon>Ascomycota</taxon>
        <taxon>Pezizomycotina</taxon>
        <taxon>Leotiomycetes</taxon>
        <taxon>Helotiales</taxon>
        <taxon>Ploettnerulaceae</taxon>
        <taxon>Cadophora</taxon>
    </lineage>
</organism>
<feature type="compositionally biased region" description="Basic and acidic residues" evidence="1">
    <location>
        <begin position="412"/>
        <end position="421"/>
    </location>
</feature>
<dbReference type="OrthoDB" id="3439512at2759"/>
<protein>
    <submittedName>
        <fullName evidence="2">Uncharacterized protein</fullName>
    </submittedName>
</protein>
<evidence type="ECO:0000313" key="2">
    <source>
        <dbReference type="EMBL" id="KAG4425477.1"/>
    </source>
</evidence>
<proteinExistence type="predicted"/>
<dbReference type="AlphaFoldDB" id="A0A8H7WIQ3"/>
<gene>
    <name evidence="2" type="ORF">IFR04_001396</name>
</gene>
<keyword evidence="3" id="KW-1185">Reference proteome</keyword>
<feature type="region of interest" description="Disordered" evidence="1">
    <location>
        <begin position="369"/>
        <end position="421"/>
    </location>
</feature>
<feature type="compositionally biased region" description="Acidic residues" evidence="1">
    <location>
        <begin position="118"/>
        <end position="137"/>
    </location>
</feature>
<accession>A0A8H7WIQ3</accession>
<feature type="region of interest" description="Disordered" evidence="1">
    <location>
        <begin position="564"/>
        <end position="596"/>
    </location>
</feature>
<feature type="region of interest" description="Disordered" evidence="1">
    <location>
        <begin position="672"/>
        <end position="712"/>
    </location>
</feature>
<feature type="region of interest" description="Disordered" evidence="1">
    <location>
        <begin position="111"/>
        <end position="139"/>
    </location>
</feature>
<evidence type="ECO:0000256" key="1">
    <source>
        <dbReference type="SAM" id="MobiDB-lite"/>
    </source>
</evidence>
<reference evidence="2" key="1">
    <citation type="submission" date="2021-02" db="EMBL/GenBank/DDBJ databases">
        <title>Genome sequence Cadophora malorum strain M34.</title>
        <authorList>
            <person name="Stefanovic E."/>
            <person name="Vu D."/>
            <person name="Scully C."/>
            <person name="Dijksterhuis J."/>
            <person name="Roader J."/>
            <person name="Houbraken J."/>
        </authorList>
    </citation>
    <scope>NUCLEOTIDE SEQUENCE</scope>
    <source>
        <strain evidence="2">M34</strain>
    </source>
</reference>
<name>A0A8H7WIQ3_9HELO</name>
<feature type="compositionally biased region" description="Low complexity" evidence="1">
    <location>
        <begin position="390"/>
        <end position="404"/>
    </location>
</feature>
<dbReference type="Proteomes" id="UP000664132">
    <property type="component" value="Unassembled WGS sequence"/>
</dbReference>
<feature type="compositionally biased region" description="Polar residues" evidence="1">
    <location>
        <begin position="574"/>
        <end position="596"/>
    </location>
</feature>